<name>A0A1A9VAA7_GLOAU</name>
<evidence type="ECO:0000313" key="2">
    <source>
        <dbReference type="Proteomes" id="UP000078200"/>
    </source>
</evidence>
<dbReference type="EnsemblMetazoa" id="GAUT030835-RA">
    <property type="protein sequence ID" value="GAUT030835-PA"/>
    <property type="gene ID" value="GAUT030835"/>
</dbReference>
<organism evidence="1 2">
    <name type="scientific">Glossina austeni</name>
    <name type="common">Savannah tsetse fly</name>
    <dbReference type="NCBI Taxonomy" id="7395"/>
    <lineage>
        <taxon>Eukaryota</taxon>
        <taxon>Metazoa</taxon>
        <taxon>Ecdysozoa</taxon>
        <taxon>Arthropoda</taxon>
        <taxon>Hexapoda</taxon>
        <taxon>Insecta</taxon>
        <taxon>Pterygota</taxon>
        <taxon>Neoptera</taxon>
        <taxon>Endopterygota</taxon>
        <taxon>Diptera</taxon>
        <taxon>Brachycera</taxon>
        <taxon>Muscomorpha</taxon>
        <taxon>Hippoboscoidea</taxon>
        <taxon>Glossinidae</taxon>
        <taxon>Glossina</taxon>
    </lineage>
</organism>
<dbReference type="AlphaFoldDB" id="A0A1A9VAA7"/>
<proteinExistence type="predicted"/>
<sequence length="174" mass="20159">MLDECNSHMYEYNYVDSEGGYLKQKSKEIEQRQSVTTVQCEGVRNVRKLGLLRRSWQEVNGPSFDIAVLIFYLVNTSSHCCYCNLMESETSYSRNKDSKANHRYKKTEDYAIRRYMVEVHGFHLNPMCPFLLKNLRPSSTIKVWNYSTASAKSIVDTSWFSIKAKAFNNACTSS</sequence>
<dbReference type="VEuPathDB" id="VectorBase:GAUT030835"/>
<protein>
    <submittedName>
        <fullName evidence="1">Uncharacterized protein</fullName>
    </submittedName>
</protein>
<keyword evidence="2" id="KW-1185">Reference proteome</keyword>
<evidence type="ECO:0000313" key="1">
    <source>
        <dbReference type="EnsemblMetazoa" id="GAUT030835-PA"/>
    </source>
</evidence>
<reference evidence="1" key="1">
    <citation type="submission" date="2020-05" db="UniProtKB">
        <authorList>
            <consortium name="EnsemblMetazoa"/>
        </authorList>
    </citation>
    <scope>IDENTIFICATION</scope>
    <source>
        <strain evidence="1">TTRI</strain>
    </source>
</reference>
<accession>A0A1A9VAA7</accession>
<dbReference type="Proteomes" id="UP000078200">
    <property type="component" value="Unassembled WGS sequence"/>
</dbReference>